<evidence type="ECO:0000313" key="1">
    <source>
        <dbReference type="EMBL" id="RRG18988.1"/>
    </source>
</evidence>
<sequence length="490" mass="57054">MISFRNIKSDELEQLISKLDENIAFVNSEFGIELKSYGTILRIAINAIQQETIENLTERLSINKELENGLEDAGGYTTDYLDENNPKAELLKILKYLQDDLPKRNVLVNYLNKVTKKTIAVFDTNDLDFISRQIRNRKVEIVPFSSLKKLEIKDKVLVVHSFNGQKDFDYLYNLVNEVVLVVYKQEKNLYYKCLNQRKKLIESEIKSKDRFSICGIEYKEVRDNITDISTTINGIVSRLDEMNGRAYDGFKNECDLLLNEIDEKLIYKIVSDVETVFLESNDTVFTETGELIKAYKIKKGNRVRIYPKEQLAENLYQVAVETEPDVFGTVEEHSAYWKQLINELRANLGDELLYKKLKEKGLKVLPTTLVTYGKGFRKFPMYKNDLRAIFKLYYLDKSDNEIDVILKPILKSKTTYSSTMIVLGRGLKQELRLFLKKRRIGEILAKKNFKENTLQAFINDFMPLHTVIDKEAFSDDIEFLEETTLEQIEL</sequence>
<accession>A0A425XWG5</accession>
<reference evidence="1 2" key="1">
    <citation type="submission" date="2018-07" db="EMBL/GenBank/DDBJ databases">
        <title>Draft genome sequence of Ancylomarina sp. M1P.</title>
        <authorList>
            <person name="Yadav S."/>
            <person name="Villanueva L."/>
            <person name="Damste J.S.S."/>
        </authorList>
    </citation>
    <scope>NUCLEOTIDE SEQUENCE [LARGE SCALE GENOMIC DNA]</scope>
    <source>
        <strain evidence="1 2">M1P</strain>
    </source>
</reference>
<gene>
    <name evidence="1" type="ORF">DWB61_17375</name>
</gene>
<organism evidence="1 2">
    <name type="scientific">Ancylomarina euxinus</name>
    <dbReference type="NCBI Taxonomy" id="2283627"/>
    <lineage>
        <taxon>Bacteria</taxon>
        <taxon>Pseudomonadati</taxon>
        <taxon>Bacteroidota</taxon>
        <taxon>Bacteroidia</taxon>
        <taxon>Marinilabiliales</taxon>
        <taxon>Marinifilaceae</taxon>
        <taxon>Ancylomarina</taxon>
    </lineage>
</organism>
<name>A0A425XWG5_9BACT</name>
<keyword evidence="2" id="KW-1185">Reference proteome</keyword>
<dbReference type="OrthoDB" id="1412695at2"/>
<dbReference type="Proteomes" id="UP000285794">
    <property type="component" value="Unassembled WGS sequence"/>
</dbReference>
<dbReference type="EMBL" id="QQWG01000034">
    <property type="protein sequence ID" value="RRG18988.1"/>
    <property type="molecule type" value="Genomic_DNA"/>
</dbReference>
<proteinExistence type="predicted"/>
<evidence type="ECO:0000313" key="2">
    <source>
        <dbReference type="Proteomes" id="UP000285794"/>
    </source>
</evidence>
<dbReference type="RefSeq" id="WP_125032174.1">
    <property type="nucleotide sequence ID" value="NZ_JAPXVP010000029.1"/>
</dbReference>
<dbReference type="AlphaFoldDB" id="A0A425XWG5"/>
<comment type="caution">
    <text evidence="1">The sequence shown here is derived from an EMBL/GenBank/DDBJ whole genome shotgun (WGS) entry which is preliminary data.</text>
</comment>
<protein>
    <submittedName>
        <fullName evidence="1">Uncharacterized protein</fullName>
    </submittedName>
</protein>